<reference evidence="3 4" key="1">
    <citation type="submission" date="2019-05" db="EMBL/GenBank/DDBJ databases">
        <title>Another draft genome of Portunus trituberculatus and its Hox gene families provides insights of decapod evolution.</title>
        <authorList>
            <person name="Jeong J.-H."/>
            <person name="Song I."/>
            <person name="Kim S."/>
            <person name="Choi T."/>
            <person name="Kim D."/>
            <person name="Ryu S."/>
            <person name="Kim W."/>
        </authorList>
    </citation>
    <scope>NUCLEOTIDE SEQUENCE [LARGE SCALE GENOMIC DNA]</scope>
    <source>
        <tissue evidence="3">Muscle</tissue>
    </source>
</reference>
<feature type="transmembrane region" description="Helical" evidence="2">
    <location>
        <begin position="6"/>
        <end position="24"/>
    </location>
</feature>
<protein>
    <submittedName>
        <fullName evidence="3">Uncharacterized protein</fullName>
    </submittedName>
</protein>
<feature type="region of interest" description="Disordered" evidence="1">
    <location>
        <begin position="32"/>
        <end position="57"/>
    </location>
</feature>
<sequence>MRFTIFGSFICFIYPFLSLLLFKVKEDINNSSFSFSSSSSTSRDAAEGTVSQPASAVENVSPSIAPGVNIAITTKVSPARRHNA</sequence>
<keyword evidence="2" id="KW-1133">Transmembrane helix</keyword>
<feature type="compositionally biased region" description="Low complexity" evidence="1">
    <location>
        <begin position="32"/>
        <end position="42"/>
    </location>
</feature>
<evidence type="ECO:0000313" key="3">
    <source>
        <dbReference type="EMBL" id="MPD00762.1"/>
    </source>
</evidence>
<keyword evidence="2" id="KW-0812">Transmembrane</keyword>
<name>A0A5B7JS67_PORTR</name>
<keyword evidence="2" id="KW-0472">Membrane</keyword>
<proteinExistence type="predicted"/>
<comment type="caution">
    <text evidence="3">The sequence shown here is derived from an EMBL/GenBank/DDBJ whole genome shotgun (WGS) entry which is preliminary data.</text>
</comment>
<accession>A0A5B7JS67</accession>
<evidence type="ECO:0000313" key="4">
    <source>
        <dbReference type="Proteomes" id="UP000324222"/>
    </source>
</evidence>
<gene>
    <name evidence="3" type="ORF">E2C01_096259</name>
</gene>
<evidence type="ECO:0000256" key="1">
    <source>
        <dbReference type="SAM" id="MobiDB-lite"/>
    </source>
</evidence>
<dbReference type="Proteomes" id="UP000324222">
    <property type="component" value="Unassembled WGS sequence"/>
</dbReference>
<evidence type="ECO:0000256" key="2">
    <source>
        <dbReference type="SAM" id="Phobius"/>
    </source>
</evidence>
<organism evidence="3 4">
    <name type="scientific">Portunus trituberculatus</name>
    <name type="common">Swimming crab</name>
    <name type="synonym">Neptunus trituberculatus</name>
    <dbReference type="NCBI Taxonomy" id="210409"/>
    <lineage>
        <taxon>Eukaryota</taxon>
        <taxon>Metazoa</taxon>
        <taxon>Ecdysozoa</taxon>
        <taxon>Arthropoda</taxon>
        <taxon>Crustacea</taxon>
        <taxon>Multicrustacea</taxon>
        <taxon>Malacostraca</taxon>
        <taxon>Eumalacostraca</taxon>
        <taxon>Eucarida</taxon>
        <taxon>Decapoda</taxon>
        <taxon>Pleocyemata</taxon>
        <taxon>Brachyura</taxon>
        <taxon>Eubrachyura</taxon>
        <taxon>Portunoidea</taxon>
        <taxon>Portunidae</taxon>
        <taxon>Portuninae</taxon>
        <taxon>Portunus</taxon>
    </lineage>
</organism>
<dbReference type="EMBL" id="VSRR010124308">
    <property type="protein sequence ID" value="MPD00762.1"/>
    <property type="molecule type" value="Genomic_DNA"/>
</dbReference>
<dbReference type="AlphaFoldDB" id="A0A5B7JS67"/>
<keyword evidence="4" id="KW-1185">Reference proteome</keyword>